<sequence length="1182" mass="132798">MSGKPTLWWALLGVLLSLVMPTVGSAIVLLFYPDTRFAHLPVHSLLETSGGLMAVAIAGILMVESRRKQEAVCYLSMASALITMGVLDTFHAAVEPGNAFVWLHSVATLAGGVIFATVWISYAPLSGRLSQALIWLILLTSCLLGLHACVFPTQLPSMISEGNFTPLARALNICGGVGFLIAGLFFIVRFHKTAQHESWLFAVHTMLLGAAGILFEMSALWDMAWWWWHFLRISAYIAALAFALRAYHATEQQLIDLNRRLRTSNERLDQTVARRTRELEAKEERFKLAVAGSTDGLWDWDLLTNKVYYATRFKELLGLKEEEMGDDFFEFEYRLHPDDLTPTKAALNRHIERRTPYDVEYRLQLKNGAYRWFRARGQAIWDERGRAVRMAGSITDIHDQKLAEAALEYEQFLLETLLTYLPDEIMFKDTDGRFLRVSAALSRRLGIENPKEMEGLSNFDFFPADYARKRLVQERDLMQNGIEMLRREESLEGPNGKNLTMLTTKIPLRNRKGKVIGTFGIAHDITDIKRAEERFRLVVEATPNPILLVNPAGTIQLANWAAFQMFGYHLDVLIGMTLENLFSQHSGDVEIQNLRELLNHPRARLLYEPQEVNGVCQDGKLIPLEVRLIPVEIDDEQLVLISLFDMTVHKQIDETLQRARLAAEQANEEKSRFLANMSHEIRTPLNAIIGISELLLDDSPTPQQREFLTIVLESGESLLSIINDLIDISKIEAGKLELEAVPFDLREEIGKVFRLLSSHNREKDLAITWEVHEAVPQNLIGDPVHLRQVLMNLVGNAIKFTLEGEVHLEVTREAVDDECRVTLLFEVRDTGIGIPAEHLERIFSRFVQADSSTTRQFGGSGLGLTITAGIVEAMQGRIWAESEEGHGSIFRFTLLLPVGNALEEKVASDSPETEALPSERPALQMNATLRVLVAEDGRSNQRLVKALLEKWGHTVQIAENGRLAVERWRSEPFDLILMDVTMPEMDGLEATGLIREEEAESDAHIPIIAMTARVMQSDVKSCLDSGMDGYIAKPIHKQELDAALVKFFPATAVIDSDNIAAEAEPEACEALVDWQEALRVVEGDEGLLCELIRESLTELPELMDRLERDLKHGDAPQAYRHAHTTKAAARTFGIPALLKQAEQTEEAAANGDLETVSTQLPVLREIVSQALLELEQRLKHEV</sequence>
<name>A0A517PI27_9PLAN</name>
<evidence type="ECO:0000256" key="6">
    <source>
        <dbReference type="ARBA" id="ARBA00022679"/>
    </source>
</evidence>
<dbReference type="Gene3D" id="1.10.287.130">
    <property type="match status" value="1"/>
</dbReference>
<dbReference type="SUPFAM" id="SSF47384">
    <property type="entry name" value="Homodimeric domain of signal transducing histidine kinase"/>
    <property type="match status" value="1"/>
</dbReference>
<dbReference type="Pfam" id="PF08447">
    <property type="entry name" value="PAS_3"/>
    <property type="match status" value="1"/>
</dbReference>
<dbReference type="Pfam" id="PF02518">
    <property type="entry name" value="HATPase_c"/>
    <property type="match status" value="1"/>
</dbReference>
<dbReference type="Pfam" id="PF00512">
    <property type="entry name" value="HisKA"/>
    <property type="match status" value="1"/>
</dbReference>
<accession>A0A517PI27</accession>
<dbReference type="SMART" id="SM00388">
    <property type="entry name" value="HisKA"/>
    <property type="match status" value="1"/>
</dbReference>
<organism evidence="25 26">
    <name type="scientific">Gimesia chilikensis</name>
    <dbReference type="NCBI Taxonomy" id="2605989"/>
    <lineage>
        <taxon>Bacteria</taxon>
        <taxon>Pseudomonadati</taxon>
        <taxon>Planctomycetota</taxon>
        <taxon>Planctomycetia</taxon>
        <taxon>Planctomycetales</taxon>
        <taxon>Planctomycetaceae</taxon>
        <taxon>Gimesia</taxon>
    </lineage>
</organism>
<evidence type="ECO:0000256" key="5">
    <source>
        <dbReference type="ARBA" id="ARBA00022553"/>
    </source>
</evidence>
<keyword evidence="9" id="KW-0418">Kinase</keyword>
<dbReference type="SMART" id="SM00091">
    <property type="entry name" value="PAS"/>
    <property type="match status" value="3"/>
</dbReference>
<dbReference type="InterPro" id="IPR013655">
    <property type="entry name" value="PAS_fold_3"/>
</dbReference>
<feature type="domain" description="Histidine kinase" evidence="20">
    <location>
        <begin position="676"/>
        <end position="898"/>
    </location>
</feature>
<dbReference type="PROSITE" id="PS50109">
    <property type="entry name" value="HIS_KIN"/>
    <property type="match status" value="1"/>
</dbReference>
<dbReference type="PANTHER" id="PTHR45339">
    <property type="entry name" value="HYBRID SIGNAL TRANSDUCTION HISTIDINE KINASE J"/>
    <property type="match status" value="1"/>
</dbReference>
<dbReference type="PROSITE" id="PS50894">
    <property type="entry name" value="HPT"/>
    <property type="match status" value="1"/>
</dbReference>
<dbReference type="GO" id="GO:0005524">
    <property type="term" value="F:ATP binding"/>
    <property type="evidence" value="ECO:0007669"/>
    <property type="project" value="UniProtKB-KW"/>
</dbReference>
<dbReference type="SUPFAM" id="SSF55874">
    <property type="entry name" value="ATPase domain of HSP90 chaperone/DNA topoisomerase II/histidine kinase"/>
    <property type="match status" value="1"/>
</dbReference>
<feature type="transmembrane region" description="Helical" evidence="19">
    <location>
        <begin position="42"/>
        <end position="63"/>
    </location>
</feature>
<dbReference type="NCBIfam" id="TIGR00229">
    <property type="entry name" value="sensory_box"/>
    <property type="match status" value="3"/>
</dbReference>
<feature type="modified residue" description="Phosphohistidine" evidence="16">
    <location>
        <position position="1123"/>
    </location>
</feature>
<dbReference type="InterPro" id="IPR003661">
    <property type="entry name" value="HisK_dim/P_dom"/>
</dbReference>
<dbReference type="EMBL" id="CP036266">
    <property type="protein sequence ID" value="QDT19009.1"/>
    <property type="molecule type" value="Genomic_DNA"/>
</dbReference>
<feature type="domain" description="PAC" evidence="23">
    <location>
        <begin position="485"/>
        <end position="537"/>
    </location>
</feature>
<evidence type="ECO:0000256" key="2">
    <source>
        <dbReference type="ARBA" id="ARBA00004651"/>
    </source>
</evidence>
<evidence type="ECO:0000256" key="4">
    <source>
        <dbReference type="ARBA" id="ARBA00022475"/>
    </source>
</evidence>
<dbReference type="InterPro" id="IPR004358">
    <property type="entry name" value="Sig_transdc_His_kin-like_C"/>
</dbReference>
<keyword evidence="4" id="KW-1003">Cell membrane</keyword>
<evidence type="ECO:0000256" key="10">
    <source>
        <dbReference type="ARBA" id="ARBA00022840"/>
    </source>
</evidence>
<dbReference type="InterPro" id="IPR036890">
    <property type="entry name" value="HATPase_C_sf"/>
</dbReference>
<evidence type="ECO:0000256" key="16">
    <source>
        <dbReference type="PROSITE-ProRule" id="PRU00110"/>
    </source>
</evidence>
<keyword evidence="8" id="KW-0547">Nucleotide-binding</keyword>
<feature type="domain" description="PAS" evidence="22">
    <location>
        <begin position="282"/>
        <end position="354"/>
    </location>
</feature>
<evidence type="ECO:0000256" key="15">
    <source>
        <dbReference type="ARBA" id="ARBA00068150"/>
    </source>
</evidence>
<dbReference type="PROSITE" id="PS50112">
    <property type="entry name" value="PAS"/>
    <property type="match status" value="2"/>
</dbReference>
<proteinExistence type="predicted"/>
<evidence type="ECO:0000256" key="8">
    <source>
        <dbReference type="ARBA" id="ARBA00022741"/>
    </source>
</evidence>
<feature type="transmembrane region" description="Helical" evidence="19">
    <location>
        <begin position="72"/>
        <end position="93"/>
    </location>
</feature>
<dbReference type="Gene3D" id="3.30.565.10">
    <property type="entry name" value="Histidine kinase-like ATPase, C-terminal domain"/>
    <property type="match status" value="1"/>
</dbReference>
<dbReference type="InterPro" id="IPR000700">
    <property type="entry name" value="PAS-assoc_C"/>
</dbReference>
<dbReference type="Pfam" id="PF08448">
    <property type="entry name" value="PAS_4"/>
    <property type="match status" value="1"/>
</dbReference>
<gene>
    <name evidence="25" type="primary">rpfC_2</name>
    <name evidence="25" type="ORF">HG66A1_07730</name>
</gene>
<dbReference type="InterPro" id="IPR000014">
    <property type="entry name" value="PAS"/>
</dbReference>
<evidence type="ECO:0000256" key="18">
    <source>
        <dbReference type="SAM" id="Coils"/>
    </source>
</evidence>
<dbReference type="FunFam" id="3.30.565.10:FF:000010">
    <property type="entry name" value="Sensor histidine kinase RcsC"/>
    <property type="match status" value="1"/>
</dbReference>
<dbReference type="InterPro" id="IPR013656">
    <property type="entry name" value="PAS_4"/>
</dbReference>
<feature type="transmembrane region" description="Helical" evidence="19">
    <location>
        <begin position="167"/>
        <end position="187"/>
    </location>
</feature>
<feature type="domain" description="Response regulatory" evidence="21">
    <location>
        <begin position="930"/>
        <end position="1048"/>
    </location>
</feature>
<dbReference type="InterPro" id="IPR001789">
    <property type="entry name" value="Sig_transdc_resp-reg_receiver"/>
</dbReference>
<keyword evidence="11 19" id="KW-1133">Transmembrane helix</keyword>
<evidence type="ECO:0000313" key="25">
    <source>
        <dbReference type="EMBL" id="QDT19009.1"/>
    </source>
</evidence>
<evidence type="ECO:0000256" key="14">
    <source>
        <dbReference type="ARBA" id="ARBA00064003"/>
    </source>
</evidence>
<evidence type="ECO:0000259" key="22">
    <source>
        <dbReference type="PROSITE" id="PS50112"/>
    </source>
</evidence>
<keyword evidence="13 19" id="KW-0472">Membrane</keyword>
<dbReference type="CDD" id="cd00082">
    <property type="entry name" value="HisKA"/>
    <property type="match status" value="1"/>
</dbReference>
<feature type="transmembrane region" description="Helical" evidence="19">
    <location>
        <begin position="132"/>
        <end position="155"/>
    </location>
</feature>
<dbReference type="CDD" id="cd00130">
    <property type="entry name" value="PAS"/>
    <property type="match status" value="3"/>
</dbReference>
<dbReference type="InterPro" id="IPR003594">
    <property type="entry name" value="HATPase_dom"/>
</dbReference>
<keyword evidence="18" id="KW-0175">Coiled coil</keyword>
<comment type="catalytic activity">
    <reaction evidence="1">
        <text>ATP + protein L-histidine = ADP + protein N-phospho-L-histidine.</text>
        <dbReference type="EC" id="2.7.13.3"/>
    </reaction>
</comment>
<dbReference type="AlphaFoldDB" id="A0A517PI27"/>
<dbReference type="Pfam" id="PF00072">
    <property type="entry name" value="Response_reg"/>
    <property type="match status" value="1"/>
</dbReference>
<dbReference type="CDD" id="cd16922">
    <property type="entry name" value="HATPase_EvgS-ArcB-TorS-like"/>
    <property type="match status" value="1"/>
</dbReference>
<keyword evidence="7 19" id="KW-0812">Transmembrane</keyword>
<dbReference type="InterPro" id="IPR036097">
    <property type="entry name" value="HisK_dim/P_sf"/>
</dbReference>
<evidence type="ECO:0000256" key="12">
    <source>
        <dbReference type="ARBA" id="ARBA00023012"/>
    </source>
</evidence>
<dbReference type="FunFam" id="1.10.287.130:FF:000002">
    <property type="entry name" value="Two-component osmosensing histidine kinase"/>
    <property type="match status" value="1"/>
</dbReference>
<dbReference type="Gene3D" id="1.20.120.160">
    <property type="entry name" value="HPT domain"/>
    <property type="match status" value="1"/>
</dbReference>
<evidence type="ECO:0000256" key="17">
    <source>
        <dbReference type="PROSITE-ProRule" id="PRU00169"/>
    </source>
</evidence>
<dbReference type="InterPro" id="IPR036641">
    <property type="entry name" value="HPT_dom_sf"/>
</dbReference>
<dbReference type="SMART" id="SM00448">
    <property type="entry name" value="REC"/>
    <property type="match status" value="1"/>
</dbReference>
<evidence type="ECO:0000256" key="1">
    <source>
        <dbReference type="ARBA" id="ARBA00000085"/>
    </source>
</evidence>
<dbReference type="Gene3D" id="3.30.450.20">
    <property type="entry name" value="PAS domain"/>
    <property type="match status" value="3"/>
</dbReference>
<dbReference type="OrthoDB" id="9762493at2"/>
<comment type="subcellular location">
    <subcellularLocation>
        <location evidence="2">Cell membrane</location>
        <topology evidence="2">Multi-pass membrane protein</topology>
    </subcellularLocation>
</comment>
<dbReference type="RefSeq" id="WP_145180916.1">
    <property type="nucleotide sequence ID" value="NZ_CP036266.1"/>
</dbReference>
<dbReference type="Pfam" id="PF13426">
    <property type="entry name" value="PAS_9"/>
    <property type="match status" value="1"/>
</dbReference>
<reference evidence="25 26" key="1">
    <citation type="submission" date="2019-02" db="EMBL/GenBank/DDBJ databases">
        <title>Deep-cultivation of Planctomycetes and their phenomic and genomic characterization uncovers novel biology.</title>
        <authorList>
            <person name="Wiegand S."/>
            <person name="Jogler M."/>
            <person name="Boedeker C."/>
            <person name="Pinto D."/>
            <person name="Vollmers J."/>
            <person name="Rivas-Marin E."/>
            <person name="Kohn T."/>
            <person name="Peeters S.H."/>
            <person name="Heuer A."/>
            <person name="Rast P."/>
            <person name="Oberbeckmann S."/>
            <person name="Bunk B."/>
            <person name="Jeske O."/>
            <person name="Meyerdierks A."/>
            <person name="Storesund J.E."/>
            <person name="Kallscheuer N."/>
            <person name="Luecker S."/>
            <person name="Lage O.M."/>
            <person name="Pohl T."/>
            <person name="Merkel B.J."/>
            <person name="Hornburger P."/>
            <person name="Mueller R.-W."/>
            <person name="Bruemmer F."/>
            <person name="Labrenz M."/>
            <person name="Spormann A.M."/>
            <person name="Op den Camp H."/>
            <person name="Overmann J."/>
            <person name="Amann R."/>
            <person name="Jetten M.S.M."/>
            <person name="Mascher T."/>
            <person name="Medema M.H."/>
            <person name="Devos D.P."/>
            <person name="Kaster A.-K."/>
            <person name="Ovreas L."/>
            <person name="Rohde M."/>
            <person name="Galperin M.Y."/>
            <person name="Jogler C."/>
        </authorList>
    </citation>
    <scope>NUCLEOTIDE SEQUENCE [LARGE SCALE GENOMIC DNA]</scope>
    <source>
        <strain evidence="25 26">HG66A1</strain>
    </source>
</reference>
<dbReference type="Pfam" id="PF01627">
    <property type="entry name" value="Hpt"/>
    <property type="match status" value="1"/>
</dbReference>
<dbReference type="GO" id="GO:0005886">
    <property type="term" value="C:plasma membrane"/>
    <property type="evidence" value="ECO:0007669"/>
    <property type="project" value="UniProtKB-SubCell"/>
</dbReference>
<evidence type="ECO:0000256" key="7">
    <source>
        <dbReference type="ARBA" id="ARBA00022692"/>
    </source>
</evidence>
<feature type="domain" description="PAS" evidence="22">
    <location>
        <begin position="531"/>
        <end position="601"/>
    </location>
</feature>
<evidence type="ECO:0000259" key="21">
    <source>
        <dbReference type="PROSITE" id="PS50110"/>
    </source>
</evidence>
<evidence type="ECO:0000313" key="26">
    <source>
        <dbReference type="Proteomes" id="UP000320421"/>
    </source>
</evidence>
<evidence type="ECO:0000256" key="13">
    <source>
        <dbReference type="ARBA" id="ARBA00023136"/>
    </source>
</evidence>
<protein>
    <recommendedName>
        <fullName evidence="15">Sensory/regulatory protein RpfC</fullName>
        <ecNumber evidence="3">2.7.13.3</ecNumber>
    </recommendedName>
</protein>
<evidence type="ECO:0000259" key="23">
    <source>
        <dbReference type="PROSITE" id="PS50113"/>
    </source>
</evidence>
<dbReference type="Proteomes" id="UP000320421">
    <property type="component" value="Chromosome"/>
</dbReference>
<evidence type="ECO:0000259" key="24">
    <source>
        <dbReference type="PROSITE" id="PS50894"/>
    </source>
</evidence>
<dbReference type="Gene3D" id="3.40.50.2300">
    <property type="match status" value="1"/>
</dbReference>
<dbReference type="EC" id="2.7.13.3" evidence="3"/>
<dbReference type="CDD" id="cd17546">
    <property type="entry name" value="REC_hyHK_CKI1_RcsC-like"/>
    <property type="match status" value="1"/>
</dbReference>
<feature type="transmembrane region" description="Helical" evidence="19">
    <location>
        <begin position="99"/>
        <end position="120"/>
    </location>
</feature>
<dbReference type="PROSITE" id="PS50110">
    <property type="entry name" value="RESPONSE_REGULATORY"/>
    <property type="match status" value="1"/>
</dbReference>
<dbReference type="SUPFAM" id="SSF47226">
    <property type="entry name" value="Histidine-containing phosphotransfer domain, HPT domain"/>
    <property type="match status" value="1"/>
</dbReference>
<dbReference type="PROSITE" id="PS50113">
    <property type="entry name" value="PAC"/>
    <property type="match status" value="2"/>
</dbReference>
<evidence type="ECO:0000256" key="9">
    <source>
        <dbReference type="ARBA" id="ARBA00022777"/>
    </source>
</evidence>
<feature type="coiled-coil region" evidence="18">
    <location>
        <begin position="649"/>
        <end position="676"/>
    </location>
</feature>
<keyword evidence="10" id="KW-0067">ATP-binding</keyword>
<dbReference type="InterPro" id="IPR035965">
    <property type="entry name" value="PAS-like_dom_sf"/>
</dbReference>
<feature type="domain" description="PAC" evidence="23">
    <location>
        <begin position="357"/>
        <end position="409"/>
    </location>
</feature>
<evidence type="ECO:0000256" key="3">
    <source>
        <dbReference type="ARBA" id="ARBA00012438"/>
    </source>
</evidence>
<dbReference type="SMART" id="SM00387">
    <property type="entry name" value="HATPase_c"/>
    <property type="match status" value="1"/>
</dbReference>
<dbReference type="InterPro" id="IPR001610">
    <property type="entry name" value="PAC"/>
</dbReference>
<comment type="subunit">
    <text evidence="14">At low DSF concentrations, interacts with RpfF.</text>
</comment>
<feature type="domain" description="HPt" evidence="24">
    <location>
        <begin position="1084"/>
        <end position="1177"/>
    </location>
</feature>
<keyword evidence="12" id="KW-0902">Two-component regulatory system</keyword>
<keyword evidence="6 25" id="KW-0808">Transferase</keyword>
<dbReference type="SUPFAM" id="SSF55785">
    <property type="entry name" value="PYP-like sensor domain (PAS domain)"/>
    <property type="match status" value="3"/>
</dbReference>
<evidence type="ECO:0000256" key="11">
    <source>
        <dbReference type="ARBA" id="ARBA00022989"/>
    </source>
</evidence>
<feature type="coiled-coil region" evidence="18">
    <location>
        <begin position="247"/>
        <end position="285"/>
    </location>
</feature>
<dbReference type="SMART" id="SM00086">
    <property type="entry name" value="PAC"/>
    <property type="match status" value="3"/>
</dbReference>
<keyword evidence="5 17" id="KW-0597">Phosphoprotein</keyword>
<dbReference type="InterPro" id="IPR008207">
    <property type="entry name" value="Sig_transdc_His_kin_Hpt_dom"/>
</dbReference>
<feature type="modified residue" description="4-aspartylphosphate" evidence="17">
    <location>
        <position position="979"/>
    </location>
</feature>
<evidence type="ECO:0000256" key="19">
    <source>
        <dbReference type="SAM" id="Phobius"/>
    </source>
</evidence>
<dbReference type="InterPro" id="IPR011006">
    <property type="entry name" value="CheY-like_superfamily"/>
</dbReference>
<feature type="transmembrane region" description="Helical" evidence="19">
    <location>
        <begin position="199"/>
        <end position="220"/>
    </location>
</feature>
<evidence type="ECO:0000259" key="20">
    <source>
        <dbReference type="PROSITE" id="PS50109"/>
    </source>
</evidence>
<dbReference type="GO" id="GO:0000155">
    <property type="term" value="F:phosphorelay sensor kinase activity"/>
    <property type="evidence" value="ECO:0007669"/>
    <property type="project" value="InterPro"/>
</dbReference>
<keyword evidence="26" id="KW-1185">Reference proteome</keyword>
<dbReference type="PANTHER" id="PTHR45339:SF1">
    <property type="entry name" value="HYBRID SIGNAL TRANSDUCTION HISTIDINE KINASE J"/>
    <property type="match status" value="1"/>
</dbReference>
<dbReference type="PRINTS" id="PR00344">
    <property type="entry name" value="BCTRLSENSOR"/>
</dbReference>
<dbReference type="InterPro" id="IPR005467">
    <property type="entry name" value="His_kinase_dom"/>
</dbReference>
<dbReference type="SUPFAM" id="SSF52172">
    <property type="entry name" value="CheY-like"/>
    <property type="match status" value="1"/>
</dbReference>